<reference evidence="5" key="1">
    <citation type="submission" date="2019-01" db="EMBL/GenBank/DDBJ databases">
        <title>Colletotrichum abscissum LGMF1257.</title>
        <authorList>
            <person name="Baroncelli R."/>
        </authorList>
    </citation>
    <scope>NUCLEOTIDE SEQUENCE</scope>
    <source>
        <strain evidence="5">Ca142</strain>
    </source>
</reference>
<dbReference type="GO" id="GO:0016491">
    <property type="term" value="F:oxidoreductase activity"/>
    <property type="evidence" value="ECO:0007669"/>
    <property type="project" value="UniProtKB-KW"/>
</dbReference>
<dbReference type="PANTHER" id="PTHR45024:SF2">
    <property type="entry name" value="SCP2 DOMAIN-CONTAINING PROTEIN"/>
    <property type="match status" value="1"/>
</dbReference>
<dbReference type="InterPro" id="IPR051687">
    <property type="entry name" value="Peroxisomal_Beta-Oxidation"/>
</dbReference>
<comment type="similarity">
    <text evidence="1 3">Belongs to the short-chain dehydrogenases/reductases (SDR) family.</text>
</comment>
<dbReference type="InterPro" id="IPR002347">
    <property type="entry name" value="SDR_fam"/>
</dbReference>
<dbReference type="PRINTS" id="PR00081">
    <property type="entry name" value="GDHRDH"/>
</dbReference>
<gene>
    <name evidence="5" type="ORF">CABS02_03340</name>
</gene>
<protein>
    <recommendedName>
        <fullName evidence="4">Ketoreductase domain-containing protein</fullName>
    </recommendedName>
</protein>
<dbReference type="Gene3D" id="3.40.50.720">
    <property type="entry name" value="NAD(P)-binding Rossmann-like Domain"/>
    <property type="match status" value="1"/>
</dbReference>
<dbReference type="PANTHER" id="PTHR45024">
    <property type="entry name" value="DEHYDROGENASES, SHORT CHAIN"/>
    <property type="match status" value="1"/>
</dbReference>
<dbReference type="Proteomes" id="UP001056436">
    <property type="component" value="Unassembled WGS sequence"/>
</dbReference>
<evidence type="ECO:0000313" key="6">
    <source>
        <dbReference type="Proteomes" id="UP001056436"/>
    </source>
</evidence>
<dbReference type="PRINTS" id="PR00080">
    <property type="entry name" value="SDRFAMILY"/>
</dbReference>
<dbReference type="InterPro" id="IPR057326">
    <property type="entry name" value="KR_dom"/>
</dbReference>
<dbReference type="SMART" id="SM00822">
    <property type="entry name" value="PKS_KR"/>
    <property type="match status" value="1"/>
</dbReference>
<dbReference type="EMBL" id="SDAQ01000012">
    <property type="protein sequence ID" value="KAI3556480.1"/>
    <property type="molecule type" value="Genomic_DNA"/>
</dbReference>
<organism evidence="5 6">
    <name type="scientific">Colletotrichum abscissum</name>
    <dbReference type="NCBI Taxonomy" id="1671311"/>
    <lineage>
        <taxon>Eukaryota</taxon>
        <taxon>Fungi</taxon>
        <taxon>Dikarya</taxon>
        <taxon>Ascomycota</taxon>
        <taxon>Pezizomycotina</taxon>
        <taxon>Sordariomycetes</taxon>
        <taxon>Hypocreomycetidae</taxon>
        <taxon>Glomerellales</taxon>
        <taxon>Glomerellaceae</taxon>
        <taxon>Colletotrichum</taxon>
        <taxon>Colletotrichum acutatum species complex</taxon>
    </lineage>
</organism>
<dbReference type="SUPFAM" id="SSF51735">
    <property type="entry name" value="NAD(P)-binding Rossmann-fold domains"/>
    <property type="match status" value="1"/>
</dbReference>
<dbReference type="Pfam" id="PF00106">
    <property type="entry name" value="adh_short"/>
    <property type="match status" value="1"/>
</dbReference>
<sequence>MSSSKPVQFNNRVAIVTGSGRGLGRQQAILLGSLGASVIVNSTTPATAKSTVDAIVEAGGKAIACVGSVTEPSVAESLVKTAIDTFGRIDIVVNNAGTYQDKAFDKTTVADLREMLSIHVEGSYNLTRAAWPHMQKQKYGRVVMITSHTIFGMPGISNYAAAKAALIGMAKTLAVEGEAHGIHVNSVATTAYTDTTAANAPEQMRGFMKANLPASEPARAVVWLTSEDCKVNGEVLGAQGRIVNRIFLGDTKGFKGSSNEEWTVERVRDNWEAVVDEKDYAAPKNTNEIGGMLFQRLSSDS</sequence>
<name>A0A9P9XM12_9PEZI</name>
<evidence type="ECO:0000259" key="4">
    <source>
        <dbReference type="SMART" id="SM00822"/>
    </source>
</evidence>
<dbReference type="InterPro" id="IPR036291">
    <property type="entry name" value="NAD(P)-bd_dom_sf"/>
</dbReference>
<evidence type="ECO:0000256" key="2">
    <source>
        <dbReference type="ARBA" id="ARBA00023002"/>
    </source>
</evidence>
<dbReference type="AlphaFoldDB" id="A0A9P9XM12"/>
<feature type="domain" description="Ketoreductase" evidence="4">
    <location>
        <begin position="12"/>
        <end position="188"/>
    </location>
</feature>
<proteinExistence type="inferred from homology"/>
<comment type="caution">
    <text evidence="5">The sequence shown here is derived from an EMBL/GenBank/DDBJ whole genome shotgun (WGS) entry which is preliminary data.</text>
</comment>
<keyword evidence="6" id="KW-1185">Reference proteome</keyword>
<dbReference type="OrthoDB" id="47007at2759"/>
<accession>A0A9P9XM12</accession>
<evidence type="ECO:0000313" key="5">
    <source>
        <dbReference type="EMBL" id="KAI3556480.1"/>
    </source>
</evidence>
<keyword evidence="2" id="KW-0560">Oxidoreductase</keyword>
<evidence type="ECO:0000256" key="3">
    <source>
        <dbReference type="RuleBase" id="RU000363"/>
    </source>
</evidence>
<evidence type="ECO:0000256" key="1">
    <source>
        <dbReference type="ARBA" id="ARBA00006484"/>
    </source>
</evidence>